<proteinExistence type="inferred from homology"/>
<feature type="compositionally biased region" description="Acidic residues" evidence="14">
    <location>
        <begin position="839"/>
        <end position="849"/>
    </location>
</feature>
<keyword evidence="5" id="KW-0235">DNA replication</keyword>
<dbReference type="PRINTS" id="PR01217">
    <property type="entry name" value="PRICHEXTENSN"/>
</dbReference>
<dbReference type="NCBIfam" id="NF005846">
    <property type="entry name" value="PRK07764.1-6"/>
    <property type="match status" value="1"/>
</dbReference>
<dbReference type="InterPro" id="IPR027417">
    <property type="entry name" value="P-loop_NTPase"/>
</dbReference>
<evidence type="ECO:0000313" key="17">
    <source>
        <dbReference type="Proteomes" id="UP001138997"/>
    </source>
</evidence>
<dbReference type="InterPro" id="IPR003593">
    <property type="entry name" value="AAA+_ATPase"/>
</dbReference>
<evidence type="ECO:0000256" key="8">
    <source>
        <dbReference type="ARBA" id="ARBA00022833"/>
    </source>
</evidence>
<evidence type="ECO:0000256" key="9">
    <source>
        <dbReference type="ARBA" id="ARBA00022840"/>
    </source>
</evidence>
<dbReference type="Gene3D" id="1.10.8.60">
    <property type="match status" value="1"/>
</dbReference>
<evidence type="ECO:0000256" key="12">
    <source>
        <dbReference type="ARBA" id="ARBA00049244"/>
    </source>
</evidence>
<dbReference type="Proteomes" id="UP001138997">
    <property type="component" value="Unassembled WGS sequence"/>
</dbReference>
<protein>
    <recommendedName>
        <fullName evidence="13">DNA polymerase III subunit gamma/tau</fullName>
        <ecNumber evidence="2">2.7.7.7</ecNumber>
    </recommendedName>
</protein>
<feature type="compositionally biased region" description="Low complexity" evidence="14">
    <location>
        <begin position="824"/>
        <end position="834"/>
    </location>
</feature>
<comment type="similarity">
    <text evidence="1">Belongs to the DnaX/STICHEL family.</text>
</comment>
<evidence type="ECO:0000256" key="10">
    <source>
        <dbReference type="ARBA" id="ARBA00022932"/>
    </source>
</evidence>
<keyword evidence="10" id="KW-0239">DNA-directed DNA polymerase</keyword>
<keyword evidence="7" id="KW-0547">Nucleotide-binding</keyword>
<sequence>MTTALYRRYRPESFAEVIGQEQVTGPLSVALNKNRVNHAYLFSGPRGCGKTTSARILARCLNCEQGPTPTPCGTCPSCVDLARGGPGSLDVVEIDAASHGGVDDARDLRERAAFAPVRDRYKVFIIDEAHMVSPQGFNALLKIVEEPPEHIRFIFATTEPEKVIGTIRSRTHHYPFRLVPPERLVQYLAELCEREGVAVGQGVLPLVVRAGTGSVRDTLSVLDQLIGGSGEDGLDYATAIGLLGYTDGALLDDVADALAAGDGATVFRVIDRVIESGHDPRRFVEDLLERLRDLLVIAAVPDGGHAIFRGMPDDQLERMRHQAGRFGSAELSRAADVANAALTEMTGATSPRLQLELLCARLLLPSADDAQRGLGARVDRLEKRMGSGAMVVAAPGAAVAPAPLPPLPDSAGVAEADANPQTRSSGLAAVRAAIGRNNGTGTASAEGAETELGTSASPQGASAGPDPSAASQAPAAQPSAPAAHPEPAPQAPPPTQPQQPAQAQQPAHPQPPVQPSQPQPGGGDLEAIRRNWDEVLNSVRSIKRITWTLVSQNANVLDYDGRRLLLGFDSAGLVSTFGRGPHANFMRQALIEVIGLDCAVEAAVTAEFRAGGGGGPRPSQPAGPSAPPGRAPEASTPSEPAPVAPQPRSAPSGGGWPEQPPATGPAAAGSPAQPQASAWTEVRQTPSAQPSHPAQSSPAPQQPQPTVATGAQTSSGGVGVATRETPAAPEQPRSIGAAAARAAAAAAVARAQQNQQARAAGAPPAARPATQEEDRGMPTPQASPYDDIPPDLSEPMREDEAPPDGGWSTPQARRPQNTRPQTAPPASNGSAPANRVVDLSDDGSEDDGGGLDTSPMAGLVGVQAVERLLGGRIIEERDL</sequence>
<dbReference type="NCBIfam" id="TIGR02397">
    <property type="entry name" value="dnaX_nterm"/>
    <property type="match status" value="1"/>
</dbReference>
<feature type="compositionally biased region" description="Low complexity" evidence="14">
    <location>
        <begin position="737"/>
        <end position="769"/>
    </location>
</feature>
<evidence type="ECO:0000256" key="6">
    <source>
        <dbReference type="ARBA" id="ARBA00022723"/>
    </source>
</evidence>
<dbReference type="Pfam" id="PF22608">
    <property type="entry name" value="DNAX_ATPase_lid"/>
    <property type="match status" value="1"/>
</dbReference>
<evidence type="ECO:0000256" key="5">
    <source>
        <dbReference type="ARBA" id="ARBA00022705"/>
    </source>
</evidence>
<dbReference type="GO" id="GO:0005524">
    <property type="term" value="F:ATP binding"/>
    <property type="evidence" value="ECO:0007669"/>
    <property type="project" value="UniProtKB-KW"/>
</dbReference>
<accession>A0A9X1NPE4</accession>
<dbReference type="GO" id="GO:0046872">
    <property type="term" value="F:metal ion binding"/>
    <property type="evidence" value="ECO:0007669"/>
    <property type="project" value="UniProtKB-KW"/>
</dbReference>
<dbReference type="GO" id="GO:0003887">
    <property type="term" value="F:DNA-directed DNA polymerase activity"/>
    <property type="evidence" value="ECO:0007669"/>
    <property type="project" value="UniProtKB-KW"/>
</dbReference>
<dbReference type="EC" id="2.7.7.7" evidence="2"/>
<keyword evidence="9" id="KW-0067">ATP-binding</keyword>
<dbReference type="GO" id="GO:0006261">
    <property type="term" value="P:DNA-templated DNA replication"/>
    <property type="evidence" value="ECO:0007669"/>
    <property type="project" value="TreeGrafter"/>
</dbReference>
<feature type="compositionally biased region" description="Pro residues" evidence="14">
    <location>
        <begin position="484"/>
        <end position="497"/>
    </location>
</feature>
<dbReference type="RefSeq" id="WP_231449625.1">
    <property type="nucleotide sequence ID" value="NZ_JAJOMB010000034.1"/>
</dbReference>
<dbReference type="GO" id="GO:0003677">
    <property type="term" value="F:DNA binding"/>
    <property type="evidence" value="ECO:0007669"/>
    <property type="project" value="InterPro"/>
</dbReference>
<feature type="compositionally biased region" description="Low complexity" evidence="14">
    <location>
        <begin position="498"/>
        <end position="507"/>
    </location>
</feature>
<dbReference type="Gene3D" id="3.40.50.300">
    <property type="entry name" value="P-loop containing nucleotide triphosphate hydrolases"/>
    <property type="match status" value="1"/>
</dbReference>
<dbReference type="FunFam" id="1.20.272.10:FF:000003">
    <property type="entry name" value="DNA polymerase III subunit gamma/tau"/>
    <property type="match status" value="1"/>
</dbReference>
<dbReference type="PANTHER" id="PTHR11669:SF0">
    <property type="entry name" value="PROTEIN STICHEL-LIKE 2"/>
    <property type="match status" value="1"/>
</dbReference>
<keyword evidence="6" id="KW-0479">Metal-binding</keyword>
<dbReference type="Gene3D" id="1.20.272.10">
    <property type="match status" value="1"/>
</dbReference>
<name>A0A9X1NPE4_9ACTN</name>
<evidence type="ECO:0000313" key="16">
    <source>
        <dbReference type="EMBL" id="MCD5316773.1"/>
    </source>
</evidence>
<keyword evidence="17" id="KW-1185">Reference proteome</keyword>
<dbReference type="InterPro" id="IPR008921">
    <property type="entry name" value="DNA_pol3_clamp-load_cplx_C"/>
</dbReference>
<evidence type="ECO:0000256" key="2">
    <source>
        <dbReference type="ARBA" id="ARBA00012417"/>
    </source>
</evidence>
<comment type="catalytic activity">
    <reaction evidence="12">
        <text>DNA(n) + a 2'-deoxyribonucleoside 5'-triphosphate = DNA(n+1) + diphosphate</text>
        <dbReference type="Rhea" id="RHEA:22508"/>
        <dbReference type="Rhea" id="RHEA-COMP:17339"/>
        <dbReference type="Rhea" id="RHEA-COMP:17340"/>
        <dbReference type="ChEBI" id="CHEBI:33019"/>
        <dbReference type="ChEBI" id="CHEBI:61560"/>
        <dbReference type="ChEBI" id="CHEBI:173112"/>
        <dbReference type="EC" id="2.7.7.7"/>
    </reaction>
</comment>
<gene>
    <name evidence="16" type="ORF">LR394_38350</name>
</gene>
<evidence type="ECO:0000256" key="4">
    <source>
        <dbReference type="ARBA" id="ARBA00022695"/>
    </source>
</evidence>
<dbReference type="PANTHER" id="PTHR11669">
    <property type="entry name" value="REPLICATION FACTOR C / DNA POLYMERASE III GAMMA-TAU SUBUNIT"/>
    <property type="match status" value="1"/>
</dbReference>
<dbReference type="GO" id="GO:0009360">
    <property type="term" value="C:DNA polymerase III complex"/>
    <property type="evidence" value="ECO:0007669"/>
    <property type="project" value="InterPro"/>
</dbReference>
<reference evidence="16" key="1">
    <citation type="submission" date="2021-11" db="EMBL/GenBank/DDBJ databases">
        <title>Streptomyces corallinus and Kineosporia corallina sp. nov., two new coral-derived marine actinobacteria.</title>
        <authorList>
            <person name="Buangrab K."/>
            <person name="Sutthacheep M."/>
            <person name="Yeemin T."/>
            <person name="Harunari E."/>
            <person name="Igarashi Y."/>
            <person name="Sripreechasak P."/>
            <person name="Kanchanasin P."/>
            <person name="Tanasupawat S."/>
            <person name="Phongsopitanun W."/>
        </authorList>
    </citation>
    <scope>NUCLEOTIDE SEQUENCE</scope>
    <source>
        <strain evidence="16">JCM 31032</strain>
    </source>
</reference>
<feature type="domain" description="AAA+ ATPase" evidence="15">
    <location>
        <begin position="36"/>
        <end position="180"/>
    </location>
</feature>
<dbReference type="EMBL" id="JAJOMB010000034">
    <property type="protein sequence ID" value="MCD5316773.1"/>
    <property type="molecule type" value="Genomic_DNA"/>
</dbReference>
<dbReference type="SUPFAM" id="SSF52540">
    <property type="entry name" value="P-loop containing nucleoside triphosphate hydrolases"/>
    <property type="match status" value="1"/>
</dbReference>
<dbReference type="SUPFAM" id="SSF48019">
    <property type="entry name" value="post-AAA+ oligomerization domain-like"/>
    <property type="match status" value="1"/>
</dbReference>
<dbReference type="InterPro" id="IPR022754">
    <property type="entry name" value="DNA_pol_III_gamma-3"/>
</dbReference>
<feature type="region of interest" description="Disordered" evidence="14">
    <location>
        <begin position="610"/>
        <end position="859"/>
    </location>
</feature>
<dbReference type="InterPro" id="IPR045085">
    <property type="entry name" value="HLD_clamp_pol_III_gamma_tau"/>
</dbReference>
<feature type="compositionally biased region" description="Low complexity" evidence="14">
    <location>
        <begin position="664"/>
        <end position="713"/>
    </location>
</feature>
<feature type="compositionally biased region" description="Low complexity" evidence="14">
    <location>
        <begin position="455"/>
        <end position="483"/>
    </location>
</feature>
<organism evidence="16 17">
    <name type="scientific">Kineosporia babensis</name>
    <dbReference type="NCBI Taxonomy" id="499548"/>
    <lineage>
        <taxon>Bacteria</taxon>
        <taxon>Bacillati</taxon>
        <taxon>Actinomycetota</taxon>
        <taxon>Actinomycetes</taxon>
        <taxon>Kineosporiales</taxon>
        <taxon>Kineosporiaceae</taxon>
        <taxon>Kineosporia</taxon>
    </lineage>
</organism>
<keyword evidence="8" id="KW-0862">Zinc</keyword>
<keyword evidence="4 16" id="KW-0548">Nucleotidyltransferase</keyword>
<comment type="caution">
    <text evidence="16">The sequence shown here is derived from an EMBL/GenBank/DDBJ whole genome shotgun (WGS) entry which is preliminary data.</text>
</comment>
<evidence type="ECO:0000256" key="7">
    <source>
        <dbReference type="ARBA" id="ARBA00022741"/>
    </source>
</evidence>
<dbReference type="InterPro" id="IPR050238">
    <property type="entry name" value="DNA_Rep/Repair_Clamp_Loader"/>
</dbReference>
<dbReference type="InterPro" id="IPR012763">
    <property type="entry name" value="DNA_pol_III_sug/sutau_N"/>
</dbReference>
<dbReference type="CDD" id="cd18137">
    <property type="entry name" value="HLD_clamp_pol_III_gamma_tau"/>
    <property type="match status" value="1"/>
</dbReference>
<keyword evidence="3 16" id="KW-0808">Transferase</keyword>
<evidence type="ECO:0000259" key="15">
    <source>
        <dbReference type="SMART" id="SM00382"/>
    </source>
</evidence>
<evidence type="ECO:0000256" key="14">
    <source>
        <dbReference type="SAM" id="MobiDB-lite"/>
    </source>
</evidence>
<dbReference type="Pfam" id="PF13177">
    <property type="entry name" value="DNA_pol3_delta2"/>
    <property type="match status" value="1"/>
</dbReference>
<feature type="compositionally biased region" description="Polar residues" evidence="14">
    <location>
        <begin position="808"/>
        <end position="821"/>
    </location>
</feature>
<feature type="compositionally biased region" description="Pro residues" evidence="14">
    <location>
        <begin position="618"/>
        <end position="630"/>
    </location>
</feature>
<evidence type="ECO:0000256" key="3">
    <source>
        <dbReference type="ARBA" id="ARBA00022679"/>
    </source>
</evidence>
<dbReference type="FunFam" id="3.40.50.300:FF:000014">
    <property type="entry name" value="DNA polymerase III subunit gamma/tau"/>
    <property type="match status" value="1"/>
</dbReference>
<dbReference type="AlphaFoldDB" id="A0A9X1NPE4"/>
<feature type="region of interest" description="Disordered" evidence="14">
    <location>
        <begin position="438"/>
        <end position="525"/>
    </location>
</feature>
<feature type="compositionally biased region" description="Pro residues" evidence="14">
    <location>
        <begin position="508"/>
        <end position="518"/>
    </location>
</feature>
<evidence type="ECO:0000256" key="13">
    <source>
        <dbReference type="ARBA" id="ARBA00074577"/>
    </source>
</evidence>
<dbReference type="Pfam" id="PF12169">
    <property type="entry name" value="DNA_pol3_gamma3"/>
    <property type="match status" value="1"/>
</dbReference>
<comment type="function">
    <text evidence="11">DNA polymerase III is a complex, multichain enzyme responsible for most of the replicative synthesis in bacteria. This DNA polymerase also exhibits 3' to 5' exonuclease activity.</text>
</comment>
<dbReference type="SMART" id="SM00382">
    <property type="entry name" value="AAA"/>
    <property type="match status" value="1"/>
</dbReference>
<evidence type="ECO:0000256" key="11">
    <source>
        <dbReference type="ARBA" id="ARBA00037724"/>
    </source>
</evidence>
<dbReference type="CDD" id="cd00009">
    <property type="entry name" value="AAA"/>
    <property type="match status" value="1"/>
</dbReference>
<evidence type="ECO:0000256" key="1">
    <source>
        <dbReference type="ARBA" id="ARBA00006360"/>
    </source>
</evidence>